<dbReference type="EMBL" id="LAZR01044823">
    <property type="protein sequence ID" value="KKL03707.1"/>
    <property type="molecule type" value="Genomic_DNA"/>
</dbReference>
<accession>A0A0F9AQ40</accession>
<reference evidence="1" key="1">
    <citation type="journal article" date="2015" name="Nature">
        <title>Complex archaea that bridge the gap between prokaryotes and eukaryotes.</title>
        <authorList>
            <person name="Spang A."/>
            <person name="Saw J.H."/>
            <person name="Jorgensen S.L."/>
            <person name="Zaremba-Niedzwiedzka K."/>
            <person name="Martijn J."/>
            <person name="Lind A.E."/>
            <person name="van Eijk R."/>
            <person name="Schleper C."/>
            <person name="Guy L."/>
            <person name="Ettema T.J."/>
        </authorList>
    </citation>
    <scope>NUCLEOTIDE SEQUENCE</scope>
</reference>
<name>A0A0F9AQ40_9ZZZZ</name>
<organism evidence="1">
    <name type="scientific">marine sediment metagenome</name>
    <dbReference type="NCBI Taxonomy" id="412755"/>
    <lineage>
        <taxon>unclassified sequences</taxon>
        <taxon>metagenomes</taxon>
        <taxon>ecological metagenomes</taxon>
    </lineage>
</organism>
<evidence type="ECO:0000313" key="1">
    <source>
        <dbReference type="EMBL" id="KKL03707.1"/>
    </source>
</evidence>
<dbReference type="AlphaFoldDB" id="A0A0F9AQ40"/>
<proteinExistence type="predicted"/>
<feature type="non-terminal residue" evidence="1">
    <location>
        <position position="178"/>
    </location>
</feature>
<comment type="caution">
    <text evidence="1">The sequence shown here is derived from an EMBL/GenBank/DDBJ whole genome shotgun (WGS) entry which is preliminary data.</text>
</comment>
<gene>
    <name evidence="1" type="ORF">LCGC14_2623440</name>
</gene>
<protein>
    <submittedName>
        <fullName evidence="1">Uncharacterized protein</fullName>
    </submittedName>
</protein>
<sequence>MDKELGDFIYDKFPNLDSNKTKHQIGSDYFISVFHDYFYNKFNRFTKVPNNNIKKCLLYFNSEKISKETLLERLFWDLAEFIEDTDIIEDICQKISCVIPSKKNPSNSEKKSTHPPKNSVCIEENDITSINFQYEATYFDKGKITPDTLSSDLREDLRKYKRDIYSLMKVKGNYFHNL</sequence>